<dbReference type="Proteomes" id="UP001172102">
    <property type="component" value="Unassembled WGS sequence"/>
</dbReference>
<organism evidence="2 3">
    <name type="scientific">Lasiosphaeris hirsuta</name>
    <dbReference type="NCBI Taxonomy" id="260670"/>
    <lineage>
        <taxon>Eukaryota</taxon>
        <taxon>Fungi</taxon>
        <taxon>Dikarya</taxon>
        <taxon>Ascomycota</taxon>
        <taxon>Pezizomycotina</taxon>
        <taxon>Sordariomycetes</taxon>
        <taxon>Sordariomycetidae</taxon>
        <taxon>Sordariales</taxon>
        <taxon>Lasiosphaeriaceae</taxon>
        <taxon>Lasiosphaeris</taxon>
    </lineage>
</organism>
<feature type="transmembrane region" description="Helical" evidence="1">
    <location>
        <begin position="182"/>
        <end position="203"/>
    </location>
</feature>
<keyword evidence="1" id="KW-0812">Transmembrane</keyword>
<comment type="caution">
    <text evidence="2">The sequence shown here is derived from an EMBL/GenBank/DDBJ whole genome shotgun (WGS) entry which is preliminary data.</text>
</comment>
<accession>A0AA40ANS8</accession>
<feature type="transmembrane region" description="Helical" evidence="1">
    <location>
        <begin position="95"/>
        <end position="116"/>
    </location>
</feature>
<protein>
    <submittedName>
        <fullName evidence="2">Uncharacterized protein</fullName>
    </submittedName>
</protein>
<dbReference type="AlphaFoldDB" id="A0AA40ANS8"/>
<evidence type="ECO:0000256" key="1">
    <source>
        <dbReference type="SAM" id="Phobius"/>
    </source>
</evidence>
<name>A0AA40ANS8_9PEZI</name>
<keyword evidence="3" id="KW-1185">Reference proteome</keyword>
<sequence length="241" mass="27043">MADPVQIASGFSVVNRVLLYFSFLLAPAQLASGLKNNCPSNIGFLAYSFYTQISWYRAITNKELHALCLILPHANILFNITFLGGATSGNQVMGVFLGFGTAGLMILNNVCGWRSWIIDQPDGFEVYRFFLFGWRTFNENWHKFMLVWQIADTIMLSIGVVAAIAIGIFAPRLTKHEEVDWWLKYAAIPVGLAVILFLAWPLIMWVELIFSSNNLQSDTDMVGVALFIVQVVFMLVPSCGW</sequence>
<proteinExistence type="predicted"/>
<dbReference type="EMBL" id="JAUKUA010000003">
    <property type="protein sequence ID" value="KAK0719243.1"/>
    <property type="molecule type" value="Genomic_DNA"/>
</dbReference>
<reference evidence="2" key="1">
    <citation type="submission" date="2023-06" db="EMBL/GenBank/DDBJ databases">
        <title>Genome-scale phylogeny and comparative genomics of the fungal order Sordariales.</title>
        <authorList>
            <consortium name="Lawrence Berkeley National Laboratory"/>
            <person name="Hensen N."/>
            <person name="Bonometti L."/>
            <person name="Westerberg I."/>
            <person name="Brannstrom I.O."/>
            <person name="Guillou S."/>
            <person name="Cros-Aarteil S."/>
            <person name="Calhoun S."/>
            <person name="Haridas S."/>
            <person name="Kuo A."/>
            <person name="Mondo S."/>
            <person name="Pangilinan J."/>
            <person name="Riley R."/>
            <person name="Labutti K."/>
            <person name="Andreopoulos B."/>
            <person name="Lipzen A."/>
            <person name="Chen C."/>
            <person name="Yanf M."/>
            <person name="Daum C."/>
            <person name="Ng V."/>
            <person name="Clum A."/>
            <person name="Steindorff A."/>
            <person name="Ohm R."/>
            <person name="Martin F."/>
            <person name="Silar P."/>
            <person name="Natvig D."/>
            <person name="Lalanne C."/>
            <person name="Gautier V."/>
            <person name="Ament-Velasquez S.L."/>
            <person name="Kruys A."/>
            <person name="Hutchinson M.I."/>
            <person name="Powell A.J."/>
            <person name="Barry K."/>
            <person name="Miller A.N."/>
            <person name="Grigoriev I.V."/>
            <person name="Debuchy R."/>
            <person name="Gladieux P."/>
            <person name="Thoren M.H."/>
            <person name="Johannesson H."/>
        </authorList>
    </citation>
    <scope>NUCLEOTIDE SEQUENCE</scope>
    <source>
        <strain evidence="2">SMH4607-1</strain>
    </source>
</reference>
<keyword evidence="1" id="KW-0472">Membrane</keyword>
<evidence type="ECO:0000313" key="3">
    <source>
        <dbReference type="Proteomes" id="UP001172102"/>
    </source>
</evidence>
<feature type="transmembrane region" description="Helical" evidence="1">
    <location>
        <begin position="223"/>
        <end position="240"/>
    </location>
</feature>
<feature type="transmembrane region" description="Helical" evidence="1">
    <location>
        <begin position="6"/>
        <end position="26"/>
    </location>
</feature>
<feature type="transmembrane region" description="Helical" evidence="1">
    <location>
        <begin position="146"/>
        <end position="170"/>
    </location>
</feature>
<evidence type="ECO:0000313" key="2">
    <source>
        <dbReference type="EMBL" id="KAK0719243.1"/>
    </source>
</evidence>
<keyword evidence="1" id="KW-1133">Transmembrane helix</keyword>
<gene>
    <name evidence="2" type="ORF">B0H67DRAFT_485561</name>
</gene>
<feature type="transmembrane region" description="Helical" evidence="1">
    <location>
        <begin position="64"/>
        <end position="83"/>
    </location>
</feature>